<keyword evidence="4" id="KW-0812">Transmembrane</keyword>
<evidence type="ECO:0000313" key="6">
    <source>
        <dbReference type="Proteomes" id="UP000201169"/>
    </source>
</evidence>
<dbReference type="PANTHER" id="PTHR24198">
    <property type="entry name" value="ANKYRIN REPEAT AND PROTEIN KINASE DOMAIN-CONTAINING PROTEIN"/>
    <property type="match status" value="1"/>
</dbReference>
<evidence type="ECO:0000313" key="5">
    <source>
        <dbReference type="EMBL" id="ASQ30635.1"/>
    </source>
</evidence>
<evidence type="ECO:0000256" key="1">
    <source>
        <dbReference type="ARBA" id="ARBA00022737"/>
    </source>
</evidence>
<dbReference type="SUPFAM" id="SSF48403">
    <property type="entry name" value="Ankyrin repeat"/>
    <property type="match status" value="1"/>
</dbReference>
<dbReference type="EMBL" id="CP022347">
    <property type="protein sequence ID" value="ASQ30635.1"/>
    <property type="molecule type" value="Genomic_DNA"/>
</dbReference>
<dbReference type="PANTHER" id="PTHR24198:SF165">
    <property type="entry name" value="ANKYRIN REPEAT-CONTAINING PROTEIN-RELATED"/>
    <property type="match status" value="1"/>
</dbReference>
<evidence type="ECO:0000256" key="3">
    <source>
        <dbReference type="PROSITE-ProRule" id="PRU00023"/>
    </source>
</evidence>
<dbReference type="AlphaFoldDB" id="A0A222MXP8"/>
<dbReference type="PROSITE" id="PS50088">
    <property type="entry name" value="ANK_REPEAT"/>
    <property type="match status" value="1"/>
</dbReference>
<accession>A0A222MXP8</accession>
<protein>
    <submittedName>
        <fullName evidence="5">Ankyrin domain protein</fullName>
    </submittedName>
</protein>
<keyword evidence="4" id="KW-1133">Transmembrane helix</keyword>
<keyword evidence="4" id="KW-0472">Membrane</keyword>
<dbReference type="PROSITE" id="PS50297">
    <property type="entry name" value="ANK_REP_REGION"/>
    <property type="match status" value="1"/>
</dbReference>
<gene>
    <name evidence="5" type="ORF">CAV_0977</name>
</gene>
<dbReference type="OrthoDB" id="9812708at2"/>
<feature type="transmembrane region" description="Helical" evidence="4">
    <location>
        <begin position="6"/>
        <end position="34"/>
    </location>
</feature>
<dbReference type="InterPro" id="IPR002110">
    <property type="entry name" value="Ankyrin_rpt"/>
</dbReference>
<dbReference type="InterPro" id="IPR036770">
    <property type="entry name" value="Ankyrin_rpt-contain_sf"/>
</dbReference>
<evidence type="ECO:0000256" key="2">
    <source>
        <dbReference type="ARBA" id="ARBA00023043"/>
    </source>
</evidence>
<dbReference type="KEGG" id="cavi:CAV_0977"/>
<feature type="transmembrane region" description="Helical" evidence="4">
    <location>
        <begin position="70"/>
        <end position="92"/>
    </location>
</feature>
<feature type="repeat" description="ANK" evidence="3">
    <location>
        <begin position="433"/>
        <end position="465"/>
    </location>
</feature>
<keyword evidence="2 3" id="KW-0040">ANK repeat</keyword>
<dbReference type="Gene3D" id="1.25.40.20">
    <property type="entry name" value="Ankyrin repeat-containing domain"/>
    <property type="match status" value="2"/>
</dbReference>
<dbReference type="RefSeq" id="WP_094325386.1">
    <property type="nucleotide sequence ID" value="NZ_CP022347.1"/>
</dbReference>
<name>A0A222MXP8_9BACT</name>
<sequence length="493" mass="58004">MMSDTAYAFYYFVVFFLAFLYAFFYIILSAVFIYEYFLAPFRKVKTYRRVLVACIVVLSLKLILSLSMYSFVAVFFDVLCLLLLFYLLRVFYSPFYKALHCMQAKDYVGFFKNLQNANKWWKIRTFKGLSLFHYAVFLNDLNFINIMLSKHIKVSFKEDENEIKLIKYIKEIQSKNLFLNLSDSEKKELLFLRLGKNASFVANSGVKKMRIKFKQVNSLCFAAFCSNHEAVRLLLENNANVDDYALFKGMKFYPESFALINFNFIMSDFFLKRFKQVSKRLKSFYDYEFIDKACLYVLYDDLNSLKNAKFSDLYTLFYLAIALCKIQVLRFLLDEKLQHLSSKQRASLLEISLKFDALQSFAVLSKEYHFDTSLAFFNAVCFGSKKIVKYMLDNAYKPNDQEMIYLYYLYFDSKSEELFEILKSIGLEFRDKQGETPLLSAVKYNLSEQAFALIEAGADTTVKDNEGRDLLFYAKQNNNQELIKMLSLDLFQA</sequence>
<dbReference type="Proteomes" id="UP000201169">
    <property type="component" value="Chromosome"/>
</dbReference>
<reference evidence="5 6" key="1">
    <citation type="submission" date="2017-07" db="EMBL/GenBank/DDBJ databases">
        <title>Analysis of two Campylobacter avium genomes and identification of a novel hippuricase gene.</title>
        <authorList>
            <person name="Miller W.G."/>
            <person name="Chapman M.H."/>
            <person name="Yee E."/>
            <person name="Revez J."/>
            <person name="Bono J.L."/>
            <person name="Rossi M."/>
        </authorList>
    </citation>
    <scope>NUCLEOTIDE SEQUENCE [LARGE SCALE GENOMIC DNA]</scope>
    <source>
        <strain evidence="5 6">LMG 24591</strain>
    </source>
</reference>
<organism evidence="5 6">
    <name type="scientific">Campylobacter avium LMG 24591</name>
    <dbReference type="NCBI Taxonomy" id="522484"/>
    <lineage>
        <taxon>Bacteria</taxon>
        <taxon>Pseudomonadati</taxon>
        <taxon>Campylobacterota</taxon>
        <taxon>Epsilonproteobacteria</taxon>
        <taxon>Campylobacterales</taxon>
        <taxon>Campylobacteraceae</taxon>
        <taxon>Campylobacter</taxon>
    </lineage>
</organism>
<dbReference type="SMART" id="SM00248">
    <property type="entry name" value="ANK"/>
    <property type="match status" value="5"/>
</dbReference>
<feature type="transmembrane region" description="Helical" evidence="4">
    <location>
        <begin position="46"/>
        <end position="64"/>
    </location>
</feature>
<keyword evidence="1" id="KW-0677">Repeat</keyword>
<proteinExistence type="predicted"/>
<evidence type="ECO:0000256" key="4">
    <source>
        <dbReference type="SAM" id="Phobius"/>
    </source>
</evidence>
<keyword evidence="6" id="KW-1185">Reference proteome</keyword>